<protein>
    <submittedName>
        <fullName evidence="1">Uncharacterized protein</fullName>
    </submittedName>
</protein>
<dbReference type="AlphaFoldDB" id="A0A6C0EF51"/>
<evidence type="ECO:0000313" key="1">
    <source>
        <dbReference type="EMBL" id="QHT25965.1"/>
    </source>
</evidence>
<accession>A0A6C0EF51</accession>
<organism evidence="1">
    <name type="scientific">viral metagenome</name>
    <dbReference type="NCBI Taxonomy" id="1070528"/>
    <lineage>
        <taxon>unclassified sequences</taxon>
        <taxon>metagenomes</taxon>
        <taxon>organismal metagenomes</taxon>
    </lineage>
</organism>
<proteinExistence type="predicted"/>
<name>A0A6C0EF51_9ZZZZ</name>
<reference evidence="1" key="1">
    <citation type="journal article" date="2020" name="Nature">
        <title>Giant virus diversity and host interactions through global metagenomics.</title>
        <authorList>
            <person name="Schulz F."/>
            <person name="Roux S."/>
            <person name="Paez-Espino D."/>
            <person name="Jungbluth S."/>
            <person name="Walsh D.A."/>
            <person name="Denef V.J."/>
            <person name="McMahon K.D."/>
            <person name="Konstantinidis K.T."/>
            <person name="Eloe-Fadrosh E.A."/>
            <person name="Kyrpides N.C."/>
            <person name="Woyke T."/>
        </authorList>
    </citation>
    <scope>NUCLEOTIDE SEQUENCE</scope>
    <source>
        <strain evidence="1">GVMAG-M-3300023179-27</strain>
    </source>
</reference>
<dbReference type="EMBL" id="MN739777">
    <property type="protein sequence ID" value="QHT25965.1"/>
    <property type="molecule type" value="Genomic_DNA"/>
</dbReference>
<sequence length="129" mass="15127">MECYLLQTKMDSEDSFEFTFDPNVGPRHSDPVAVMKDDIEQSLLEGKTEFSKIYCTCDPLRDANRDIEICKHLFPECMFSTKQADMEKCTFIRHYSPRFLELTIDLSKLIETRKTADTPRRIQKIAKYS</sequence>